<keyword evidence="2" id="KW-0175">Coiled coil</keyword>
<keyword evidence="3" id="KW-0472">Membrane</keyword>
<evidence type="ECO:0000256" key="1">
    <source>
        <dbReference type="ARBA" id="ARBA00012528"/>
    </source>
</evidence>
<dbReference type="SMART" id="SM00267">
    <property type="entry name" value="GGDEF"/>
    <property type="match status" value="1"/>
</dbReference>
<evidence type="ECO:0000313" key="5">
    <source>
        <dbReference type="EMBL" id="MBV2130827.1"/>
    </source>
</evidence>
<dbReference type="Pfam" id="PF00990">
    <property type="entry name" value="GGDEF"/>
    <property type="match status" value="1"/>
</dbReference>
<dbReference type="Proteomes" id="UP000704611">
    <property type="component" value="Unassembled WGS sequence"/>
</dbReference>
<gene>
    <name evidence="5" type="ORF">KQY15_17150</name>
</gene>
<feature type="transmembrane region" description="Helical" evidence="3">
    <location>
        <begin position="88"/>
        <end position="114"/>
    </location>
</feature>
<keyword evidence="6" id="KW-1185">Reference proteome</keyword>
<feature type="transmembrane region" description="Helical" evidence="3">
    <location>
        <begin position="34"/>
        <end position="51"/>
    </location>
</feature>
<feature type="coiled-coil region" evidence="2">
    <location>
        <begin position="123"/>
        <end position="153"/>
    </location>
</feature>
<sequence length="323" mass="36532">MEFIQELLNGDFMPHGHCLLWRTDLLVLHVGGDLLTFIAYMLIPVGLVRLVRARDDLRFDWMFLMFAGFIFFCGATHLLGIINVWHGYYYIHGIIKSATGLISIATAILLWYLLPHAINLPSKRNMQAKIAELTRAEQRLAESNLRLEAEVKKRTAQLEKMATTDELTNLINRRETMRILDIEISRATRQHTPLSIMMLDLDDFKAINDNFGHQIGDQTLKTAAECCCQQLRKTDYVGRIGGEEFLIILPDTTIDRAVELADRIRISLQQYTSANNSIPLCTASIGVAQCHKTDNSASLIQQADEALYQAKAAGRNRVCQAKL</sequence>
<feature type="domain" description="GGDEF" evidence="4">
    <location>
        <begin position="192"/>
        <end position="323"/>
    </location>
</feature>
<feature type="transmembrane region" description="Helical" evidence="3">
    <location>
        <begin position="63"/>
        <end position="82"/>
    </location>
</feature>
<evidence type="ECO:0000256" key="2">
    <source>
        <dbReference type="SAM" id="Coils"/>
    </source>
</evidence>
<dbReference type="InterPro" id="IPR058544">
    <property type="entry name" value="ETR1_N"/>
</dbReference>
<organism evidence="5 6">
    <name type="scientific">Arsukibacterium indicum</name>
    <dbReference type="NCBI Taxonomy" id="2848612"/>
    <lineage>
        <taxon>Bacteria</taxon>
        <taxon>Pseudomonadati</taxon>
        <taxon>Pseudomonadota</taxon>
        <taxon>Gammaproteobacteria</taxon>
        <taxon>Chromatiales</taxon>
        <taxon>Chromatiaceae</taxon>
        <taxon>Arsukibacterium</taxon>
    </lineage>
</organism>
<dbReference type="NCBIfam" id="TIGR00254">
    <property type="entry name" value="GGDEF"/>
    <property type="match status" value="1"/>
</dbReference>
<keyword evidence="3" id="KW-0812">Transmembrane</keyword>
<dbReference type="Pfam" id="PF25487">
    <property type="entry name" value="ETR1_N"/>
    <property type="match status" value="1"/>
</dbReference>
<name>A0ABS6MPS0_9GAMM</name>
<evidence type="ECO:0000313" key="6">
    <source>
        <dbReference type="Proteomes" id="UP000704611"/>
    </source>
</evidence>
<dbReference type="PANTHER" id="PTHR45138:SF9">
    <property type="entry name" value="DIGUANYLATE CYCLASE DGCM-RELATED"/>
    <property type="match status" value="1"/>
</dbReference>
<dbReference type="InterPro" id="IPR050469">
    <property type="entry name" value="Diguanylate_Cyclase"/>
</dbReference>
<comment type="caution">
    <text evidence="5">The sequence shown here is derived from an EMBL/GenBank/DDBJ whole genome shotgun (WGS) entry which is preliminary data.</text>
</comment>
<dbReference type="EC" id="2.7.7.65" evidence="1"/>
<keyword evidence="3" id="KW-1133">Transmembrane helix</keyword>
<dbReference type="EMBL" id="JAHRID010000009">
    <property type="protein sequence ID" value="MBV2130827.1"/>
    <property type="molecule type" value="Genomic_DNA"/>
</dbReference>
<proteinExistence type="predicted"/>
<dbReference type="InterPro" id="IPR000160">
    <property type="entry name" value="GGDEF_dom"/>
</dbReference>
<dbReference type="CDD" id="cd01949">
    <property type="entry name" value="GGDEF"/>
    <property type="match status" value="1"/>
</dbReference>
<evidence type="ECO:0000256" key="3">
    <source>
        <dbReference type="SAM" id="Phobius"/>
    </source>
</evidence>
<reference evidence="5 6" key="1">
    <citation type="submission" date="2021-06" db="EMBL/GenBank/DDBJ databases">
        <title>Rheinheimera indica sp. nov., isolated from deep-sea sediment.</title>
        <authorList>
            <person name="Wang Z."/>
            <person name="Zhang X.-Y."/>
        </authorList>
    </citation>
    <scope>NUCLEOTIDE SEQUENCE [LARGE SCALE GENOMIC DNA]</scope>
    <source>
        <strain evidence="5 6">SM2107</strain>
    </source>
</reference>
<dbReference type="RefSeq" id="WP_217671133.1">
    <property type="nucleotide sequence ID" value="NZ_JAHRID010000009.1"/>
</dbReference>
<evidence type="ECO:0000259" key="4">
    <source>
        <dbReference type="PROSITE" id="PS50887"/>
    </source>
</evidence>
<protein>
    <recommendedName>
        <fullName evidence="1">diguanylate cyclase</fullName>
        <ecNumber evidence="1">2.7.7.65</ecNumber>
    </recommendedName>
</protein>
<dbReference type="PROSITE" id="PS50887">
    <property type="entry name" value="GGDEF"/>
    <property type="match status" value="1"/>
</dbReference>
<dbReference type="PANTHER" id="PTHR45138">
    <property type="entry name" value="REGULATORY COMPONENTS OF SENSORY TRANSDUCTION SYSTEM"/>
    <property type="match status" value="1"/>
</dbReference>
<accession>A0ABS6MPS0</accession>